<reference evidence="1 2" key="1">
    <citation type="submission" date="2018-02" db="EMBL/GenBank/DDBJ databases">
        <title>Genome sequence of the basidiomycete white-rot fungus Phlebia centrifuga.</title>
        <authorList>
            <person name="Granchi Z."/>
            <person name="Peng M."/>
            <person name="de Vries R.P."/>
            <person name="Hilden K."/>
            <person name="Makela M.R."/>
            <person name="Grigoriev I."/>
            <person name="Riley R."/>
        </authorList>
    </citation>
    <scope>NUCLEOTIDE SEQUENCE [LARGE SCALE GENOMIC DNA]</scope>
    <source>
        <strain evidence="1 2">FBCC195</strain>
    </source>
</reference>
<protein>
    <recommendedName>
        <fullName evidence="3">F-box domain-containing protein</fullName>
    </recommendedName>
</protein>
<dbReference type="InterPro" id="IPR032675">
    <property type="entry name" value="LRR_dom_sf"/>
</dbReference>
<proteinExistence type="predicted"/>
<dbReference type="SUPFAM" id="SSF52058">
    <property type="entry name" value="L domain-like"/>
    <property type="match status" value="1"/>
</dbReference>
<evidence type="ECO:0000313" key="1">
    <source>
        <dbReference type="EMBL" id="PSS37075.1"/>
    </source>
</evidence>
<dbReference type="Gene3D" id="3.80.10.10">
    <property type="entry name" value="Ribonuclease Inhibitor"/>
    <property type="match status" value="1"/>
</dbReference>
<evidence type="ECO:0000313" key="2">
    <source>
        <dbReference type="Proteomes" id="UP000186601"/>
    </source>
</evidence>
<organism evidence="1 2">
    <name type="scientific">Hermanssonia centrifuga</name>
    <dbReference type="NCBI Taxonomy" id="98765"/>
    <lineage>
        <taxon>Eukaryota</taxon>
        <taxon>Fungi</taxon>
        <taxon>Dikarya</taxon>
        <taxon>Basidiomycota</taxon>
        <taxon>Agaricomycotina</taxon>
        <taxon>Agaricomycetes</taxon>
        <taxon>Polyporales</taxon>
        <taxon>Meruliaceae</taxon>
        <taxon>Hermanssonia</taxon>
    </lineage>
</organism>
<dbReference type="OrthoDB" id="2921803at2759"/>
<comment type="caution">
    <text evidence="1">The sequence shown here is derived from an EMBL/GenBank/DDBJ whole genome shotgun (WGS) entry which is preliminary data.</text>
</comment>
<name>A0A2R6S497_9APHY</name>
<dbReference type="AlphaFoldDB" id="A0A2R6S497"/>
<sequence length="445" mass="49530">MVPRLSNELIARIIDYLRDDTLSLKNCSLTCHSFLPRSHYNLFHTVSLHLRNSRSFYKLLEKNVEIGVCVKELHVSVSTLEQAPTWVDKLLPSMSPKLPNVVELHLKGKGPYTAIPFRGLKSVQHIRILGCEIESLNEFCALMGSFPYLEVIYTNEMFVYRSKEIIVKSTAPSSRFNRIEFNSCRADPDMIADWMIQESFHINLQALAVCPLQQVGLPPIAKLLKACGPSMKHVKIALVGLVAQGGFVGAFVPSFFPHRSALNFNTEILEKDRTLVFSTELRVLEFGSPAAYSALYGADDTSFDWFPTLLAQVCSPYIETIAFYLWENDLEGLSTPVWDDIARLLSSKQFMSLKNIVFHVWGNQDKASAIIQAVKTVFTSKTPVCLERSVAPNSRCKVDTNVGGKHGIVGNPAAGGLLVSVGCSPLRQSSFEVEDMEKGSDETFG</sequence>
<dbReference type="EMBL" id="MLYV02000084">
    <property type="protein sequence ID" value="PSS37075.1"/>
    <property type="molecule type" value="Genomic_DNA"/>
</dbReference>
<keyword evidence="2" id="KW-1185">Reference proteome</keyword>
<gene>
    <name evidence="1" type="ORF">PHLCEN_2v1114</name>
</gene>
<evidence type="ECO:0008006" key="3">
    <source>
        <dbReference type="Google" id="ProtNLM"/>
    </source>
</evidence>
<accession>A0A2R6S497</accession>
<dbReference type="Proteomes" id="UP000186601">
    <property type="component" value="Unassembled WGS sequence"/>
</dbReference>